<evidence type="ECO:0008006" key="3">
    <source>
        <dbReference type="Google" id="ProtNLM"/>
    </source>
</evidence>
<organism evidence="1 2">
    <name type="scientific">Phaedon cochleariae</name>
    <name type="common">Mustard beetle</name>
    <dbReference type="NCBI Taxonomy" id="80249"/>
    <lineage>
        <taxon>Eukaryota</taxon>
        <taxon>Metazoa</taxon>
        <taxon>Ecdysozoa</taxon>
        <taxon>Arthropoda</taxon>
        <taxon>Hexapoda</taxon>
        <taxon>Insecta</taxon>
        <taxon>Pterygota</taxon>
        <taxon>Neoptera</taxon>
        <taxon>Endopterygota</taxon>
        <taxon>Coleoptera</taxon>
        <taxon>Polyphaga</taxon>
        <taxon>Cucujiformia</taxon>
        <taxon>Chrysomeloidea</taxon>
        <taxon>Chrysomelidae</taxon>
        <taxon>Chrysomelinae</taxon>
        <taxon>Chrysomelini</taxon>
        <taxon>Phaedon</taxon>
    </lineage>
</organism>
<reference evidence="1" key="2">
    <citation type="submission" date="2022-10" db="EMBL/GenBank/DDBJ databases">
        <authorList>
            <consortium name="ENA_rothamsted_submissions"/>
            <consortium name="culmorum"/>
            <person name="King R."/>
        </authorList>
    </citation>
    <scope>NUCLEOTIDE SEQUENCE</scope>
</reference>
<accession>A0A9P0DIE1</accession>
<dbReference type="OrthoDB" id="10015795at2759"/>
<name>A0A9P0DIE1_PHACE</name>
<dbReference type="AlphaFoldDB" id="A0A9P0DIE1"/>
<dbReference type="PANTHER" id="PTHR33053">
    <property type="entry name" value="PROTEIN, PUTATIVE-RELATED"/>
    <property type="match status" value="1"/>
</dbReference>
<gene>
    <name evidence="1" type="ORF">PHAECO_LOCUS5610</name>
</gene>
<keyword evidence="2" id="KW-1185">Reference proteome</keyword>
<dbReference type="PANTHER" id="PTHR33053:SF24">
    <property type="entry name" value="TRANSPOSASE DOMAIN-CONTAINING PROTEIN"/>
    <property type="match status" value="1"/>
</dbReference>
<proteinExistence type="predicted"/>
<reference evidence="1" key="1">
    <citation type="submission" date="2022-01" db="EMBL/GenBank/DDBJ databases">
        <authorList>
            <person name="King R."/>
        </authorList>
    </citation>
    <scope>NUCLEOTIDE SEQUENCE</scope>
</reference>
<evidence type="ECO:0000313" key="1">
    <source>
        <dbReference type="EMBL" id="CAH1154922.1"/>
    </source>
</evidence>
<evidence type="ECO:0000313" key="2">
    <source>
        <dbReference type="Proteomes" id="UP001153737"/>
    </source>
</evidence>
<dbReference type="Proteomes" id="UP001153737">
    <property type="component" value="Chromosome 17"/>
</dbReference>
<protein>
    <recommendedName>
        <fullName evidence="3">Transposase domain-containing protein</fullName>
    </recommendedName>
</protein>
<dbReference type="EMBL" id="OU896723">
    <property type="protein sequence ID" value="CAH1154922.1"/>
    <property type="molecule type" value="Genomic_DNA"/>
</dbReference>
<sequence>MNKKTKTTKGISKRHRNRILQSRVEWYSEALNIEKVSDQSELFLSSDSDVEIVRHRVRHLTPMELENSDTSILNVASTSGTNNNQTYQCSSPERVVSTIIDDNIEFVVESENCRIADSNDLKVLGESRSISNHNFQDQLSNWAISHKIPHNALTSLLGILKTVPALEEIPADARTLLHCPRQILFKDIAPGKYYHFGLEKSVLKLLHKTGSKMFNVVEICVNIDGLPLAKSSGSQIYPILCNLYLNPKAVEVVGIYHGFEKPKDANEFLNDFIDEAISLINSGVLYNDQLYPFKVKAFICDVPAKSFITYTTGHMGYHSCSKCHIKGQYLENRICFPDTNNLPKRTDAGFRQKEDERHHVGTSFLEKLPNFDMISGVVLDYMHLICLGTVRKLLYLWCFDTKSGSKLSRRDLSRISQFLETQRKNVPSEFSRKPRSLSEVKRWKATELRQFLFYTGPVILKSVLPPDNYKNFMSLFVGTVILTNSKFIFNKDNANAMLKYFVDSFKSLYGPQNVSHNVHNMLHIADDVELMGALDNFSAFPFENKLQQLKRLVRKGDQPLSQIVKRLHEIEHSEIPENSDNIQHFQVKKQHDLGPLLPGTNFPQYLEYKFNGFTLKISEPNNCCRLNNGKIITILNFASKDDQPVIIGYEYLKKEDFFKNPCKSSDLSIHVVSNPGPIEMFSVQDVSHKCVKLDYGDKFTIFPLLHLD</sequence>